<gene>
    <name evidence="1" type="ORF">Ahy_A09g043161</name>
</gene>
<dbReference type="AlphaFoldDB" id="A0A445BHM9"/>
<protein>
    <submittedName>
        <fullName evidence="1">Uncharacterized protein</fullName>
    </submittedName>
</protein>
<comment type="caution">
    <text evidence="1">The sequence shown here is derived from an EMBL/GenBank/DDBJ whole genome shotgun (WGS) entry which is preliminary data.</text>
</comment>
<reference evidence="1 2" key="1">
    <citation type="submission" date="2019-01" db="EMBL/GenBank/DDBJ databases">
        <title>Sequencing of cultivated peanut Arachis hypogaea provides insights into genome evolution and oil improvement.</title>
        <authorList>
            <person name="Chen X."/>
        </authorList>
    </citation>
    <scope>NUCLEOTIDE SEQUENCE [LARGE SCALE GENOMIC DNA]</scope>
    <source>
        <strain evidence="2">cv. Fuhuasheng</strain>
        <tissue evidence="1">Leaves</tissue>
    </source>
</reference>
<accession>A0A445BHM9</accession>
<name>A0A445BHM9_ARAHY</name>
<dbReference type="EMBL" id="SDMP01000009">
    <property type="protein sequence ID" value="RYR38186.1"/>
    <property type="molecule type" value="Genomic_DNA"/>
</dbReference>
<evidence type="ECO:0000313" key="1">
    <source>
        <dbReference type="EMBL" id="RYR38186.1"/>
    </source>
</evidence>
<dbReference type="Proteomes" id="UP000289738">
    <property type="component" value="Chromosome A09"/>
</dbReference>
<keyword evidence="2" id="KW-1185">Reference proteome</keyword>
<proteinExistence type="predicted"/>
<evidence type="ECO:0000313" key="2">
    <source>
        <dbReference type="Proteomes" id="UP000289738"/>
    </source>
</evidence>
<organism evidence="1 2">
    <name type="scientific">Arachis hypogaea</name>
    <name type="common">Peanut</name>
    <dbReference type="NCBI Taxonomy" id="3818"/>
    <lineage>
        <taxon>Eukaryota</taxon>
        <taxon>Viridiplantae</taxon>
        <taxon>Streptophyta</taxon>
        <taxon>Embryophyta</taxon>
        <taxon>Tracheophyta</taxon>
        <taxon>Spermatophyta</taxon>
        <taxon>Magnoliopsida</taxon>
        <taxon>eudicotyledons</taxon>
        <taxon>Gunneridae</taxon>
        <taxon>Pentapetalae</taxon>
        <taxon>rosids</taxon>
        <taxon>fabids</taxon>
        <taxon>Fabales</taxon>
        <taxon>Fabaceae</taxon>
        <taxon>Papilionoideae</taxon>
        <taxon>50 kb inversion clade</taxon>
        <taxon>dalbergioids sensu lato</taxon>
        <taxon>Dalbergieae</taxon>
        <taxon>Pterocarpus clade</taxon>
        <taxon>Arachis</taxon>
    </lineage>
</organism>
<sequence length="138" mass="15490">MTLTRGEPSSPEAESSAILLPFLPLWLFGSATTCFSTCNYLRQCNYILPLWSLVRCCSSSRLRRQFRYLKQHVVQQLEKSEAQVIEEEQQQATVVAPREKKEPPATVLAESVETEIEQALVVITDKNRGNGTTADISS</sequence>